<gene>
    <name evidence="1" type="ORF">KKP3000_002794</name>
</gene>
<keyword evidence="2" id="KW-1185">Reference proteome</keyword>
<dbReference type="RefSeq" id="WP_275475415.1">
    <property type="nucleotide sequence ID" value="NZ_CP162940.1"/>
</dbReference>
<name>A0ABV5ABF1_9BACL</name>
<organism evidence="1 2">
    <name type="scientific">Alicyclobacillus fastidiosus</name>
    <dbReference type="NCBI Taxonomy" id="392011"/>
    <lineage>
        <taxon>Bacteria</taxon>
        <taxon>Bacillati</taxon>
        <taxon>Bacillota</taxon>
        <taxon>Bacilli</taxon>
        <taxon>Bacillales</taxon>
        <taxon>Alicyclobacillaceae</taxon>
        <taxon>Alicyclobacillus</taxon>
    </lineage>
</organism>
<dbReference type="InterPro" id="IPR020516">
    <property type="entry name" value="Uncharacterised_YxcD"/>
</dbReference>
<dbReference type="Proteomes" id="UP001579974">
    <property type="component" value="Unassembled WGS sequence"/>
</dbReference>
<dbReference type="Pfam" id="PF10850">
    <property type="entry name" value="DUF2653"/>
    <property type="match status" value="1"/>
</dbReference>
<evidence type="ECO:0000313" key="2">
    <source>
        <dbReference type="Proteomes" id="UP001579974"/>
    </source>
</evidence>
<reference evidence="1 2" key="1">
    <citation type="journal article" date="2024" name="Int. J. Mol. Sci.">
        <title>Exploration of Alicyclobacillus spp. Genome in Search of Antibiotic Resistance.</title>
        <authorList>
            <person name="Bucka-Kolendo J."/>
            <person name="Kiousi D.E."/>
            <person name="Dekowska A."/>
            <person name="Mikolajczuk-Szczyrba A."/>
            <person name="Karadedos D.M."/>
            <person name="Michael P."/>
            <person name="Galanis A."/>
            <person name="Sokolowska B."/>
        </authorList>
    </citation>
    <scope>NUCLEOTIDE SEQUENCE [LARGE SCALE GENOMIC DNA]</scope>
    <source>
        <strain evidence="1 2">KKP 3000</strain>
    </source>
</reference>
<accession>A0ABV5ABF1</accession>
<dbReference type="EMBL" id="JBDXSU010000003">
    <property type="protein sequence ID" value="MFB5189522.1"/>
    <property type="molecule type" value="Genomic_DNA"/>
</dbReference>
<evidence type="ECO:0000313" key="1">
    <source>
        <dbReference type="EMBL" id="MFB5189522.1"/>
    </source>
</evidence>
<comment type="caution">
    <text evidence="1">The sequence shown here is derived from an EMBL/GenBank/DDBJ whole genome shotgun (WGS) entry which is preliminary data.</text>
</comment>
<proteinExistence type="predicted"/>
<sequence>MFGRSRRDIELSEPDIADACCEFIANRLNCMPQDVVVQLTFRDEDGFGADITVRGIRENAMEQLDLIDAIQEYVAERERYRGAENRVTHVELQFSDHRGVYAQVRYL</sequence>
<protein>
    <submittedName>
        <fullName evidence="1">DUF2653 family protein</fullName>
    </submittedName>
</protein>